<dbReference type="EMBL" id="AP024484">
    <property type="protein sequence ID" value="BCS84202.1"/>
    <property type="molecule type" value="Genomic_DNA"/>
</dbReference>
<dbReference type="Proteomes" id="UP001319045">
    <property type="component" value="Chromosome"/>
</dbReference>
<reference evidence="2 3" key="1">
    <citation type="journal article" date="2022" name="Int. J. Syst. Evol. Microbiol.">
        <title>Prevotella herbatica sp. nov., a plant polysaccharide-decomposing anaerobic bacterium isolated from a methanogenic reactor.</title>
        <authorList>
            <person name="Uek A."/>
            <person name="Tonouchi A."/>
            <person name="Kaku N."/>
            <person name="Ueki K."/>
        </authorList>
    </citation>
    <scope>NUCLEOTIDE SEQUENCE [LARGE SCALE GENOMIC DNA]</scope>
    <source>
        <strain evidence="2 3">WR041</strain>
    </source>
</reference>
<organism evidence="2 3">
    <name type="scientific">Prevotella herbatica</name>
    <dbReference type="NCBI Taxonomy" id="2801997"/>
    <lineage>
        <taxon>Bacteria</taxon>
        <taxon>Pseudomonadati</taxon>
        <taxon>Bacteroidota</taxon>
        <taxon>Bacteroidia</taxon>
        <taxon>Bacteroidales</taxon>
        <taxon>Prevotellaceae</taxon>
        <taxon>Prevotella</taxon>
    </lineage>
</organism>
<feature type="chain" id="PRO_5046182782" description="Lipoprotein" evidence="1">
    <location>
        <begin position="23"/>
        <end position="187"/>
    </location>
</feature>
<evidence type="ECO:0000313" key="3">
    <source>
        <dbReference type="Proteomes" id="UP001319045"/>
    </source>
</evidence>
<evidence type="ECO:0000256" key="1">
    <source>
        <dbReference type="SAM" id="SignalP"/>
    </source>
</evidence>
<feature type="signal peptide" evidence="1">
    <location>
        <begin position="1"/>
        <end position="22"/>
    </location>
</feature>
<evidence type="ECO:0000313" key="2">
    <source>
        <dbReference type="EMBL" id="BCS84202.1"/>
    </source>
</evidence>
<dbReference type="RefSeq" id="WP_207154399.1">
    <property type="nucleotide sequence ID" value="NZ_AP024484.1"/>
</dbReference>
<dbReference type="PROSITE" id="PS51257">
    <property type="entry name" value="PROKAR_LIPOPROTEIN"/>
    <property type="match status" value="1"/>
</dbReference>
<gene>
    <name evidence="2" type="ORF">prwr041_00950</name>
</gene>
<protein>
    <recommendedName>
        <fullName evidence="4">Lipoprotein</fullName>
    </recommendedName>
</protein>
<keyword evidence="1" id="KW-0732">Signal</keyword>
<proteinExistence type="predicted"/>
<name>A0ABN6EE89_9BACT</name>
<keyword evidence="3" id="KW-1185">Reference proteome</keyword>
<accession>A0ABN6EE89</accession>
<sequence>MKKIFYVSFMMIAILSMIGCNSKGKKSAQLNDKDTVVCKAAADTTVYGVCGEGTAMHSLELITDGGDTINYILMDEGADSASVLGGLLVGDRLAVIGHKVDNDNYATIVLNITTLQGNWTSIDRNFEILEGGIVKSHVKAETNPWTEWKIWNGKLLLNKDTFAINNLGADSLYLENKDGIFVYKRLK</sequence>
<evidence type="ECO:0008006" key="4">
    <source>
        <dbReference type="Google" id="ProtNLM"/>
    </source>
</evidence>